<dbReference type="InterPro" id="IPR058625">
    <property type="entry name" value="MdtA-like_BSH"/>
</dbReference>
<dbReference type="Pfam" id="PF25917">
    <property type="entry name" value="BSH_RND"/>
    <property type="match status" value="1"/>
</dbReference>
<dbReference type="SUPFAM" id="SSF111369">
    <property type="entry name" value="HlyD-like secretion proteins"/>
    <property type="match status" value="1"/>
</dbReference>
<comment type="similarity">
    <text evidence="1">Belongs to the membrane fusion protein (MFP) (TC 8.A.1) family.</text>
</comment>
<feature type="domain" description="CusB-like beta-barrel" evidence="4">
    <location>
        <begin position="214"/>
        <end position="278"/>
    </location>
</feature>
<gene>
    <name evidence="5" type="ORF">FKG94_14075</name>
</gene>
<dbReference type="Proteomes" id="UP000319732">
    <property type="component" value="Unassembled WGS sequence"/>
</dbReference>
<reference evidence="5 6" key="1">
    <citation type="submission" date="2019-06" db="EMBL/GenBank/DDBJ databases">
        <title>Whole genome sequence for Cellvibrionaceae sp. R142.</title>
        <authorList>
            <person name="Wang G."/>
        </authorList>
    </citation>
    <scope>NUCLEOTIDE SEQUENCE [LARGE SCALE GENOMIC DNA]</scope>
    <source>
        <strain evidence="5 6">R142</strain>
    </source>
</reference>
<dbReference type="PANTHER" id="PTHR30469:SF29">
    <property type="entry name" value="BLR2860 PROTEIN"/>
    <property type="match status" value="1"/>
</dbReference>
<dbReference type="GO" id="GO:0015562">
    <property type="term" value="F:efflux transmembrane transporter activity"/>
    <property type="evidence" value="ECO:0007669"/>
    <property type="project" value="TreeGrafter"/>
</dbReference>
<evidence type="ECO:0000259" key="4">
    <source>
        <dbReference type="Pfam" id="PF25954"/>
    </source>
</evidence>
<evidence type="ECO:0000256" key="1">
    <source>
        <dbReference type="ARBA" id="ARBA00009477"/>
    </source>
</evidence>
<accession>A0A545TLX7</accession>
<name>A0A545TLX7_9GAMM</name>
<dbReference type="Gene3D" id="1.10.287.470">
    <property type="entry name" value="Helix hairpin bin"/>
    <property type="match status" value="1"/>
</dbReference>
<keyword evidence="2" id="KW-0175">Coiled coil</keyword>
<dbReference type="RefSeq" id="WP_142904974.1">
    <property type="nucleotide sequence ID" value="NZ_ML660094.1"/>
</dbReference>
<dbReference type="NCBIfam" id="TIGR01730">
    <property type="entry name" value="RND_mfp"/>
    <property type="match status" value="1"/>
</dbReference>
<dbReference type="EMBL" id="VHSG01000013">
    <property type="protein sequence ID" value="TQV78194.1"/>
    <property type="molecule type" value="Genomic_DNA"/>
</dbReference>
<dbReference type="AlphaFoldDB" id="A0A545TLX7"/>
<dbReference type="PANTHER" id="PTHR30469">
    <property type="entry name" value="MULTIDRUG RESISTANCE PROTEIN MDTA"/>
    <property type="match status" value="1"/>
</dbReference>
<evidence type="ECO:0000259" key="3">
    <source>
        <dbReference type="Pfam" id="PF25917"/>
    </source>
</evidence>
<dbReference type="OrthoDB" id="9806939at2"/>
<dbReference type="Gene3D" id="2.40.50.100">
    <property type="match status" value="1"/>
</dbReference>
<comment type="caution">
    <text evidence="5">The sequence shown here is derived from an EMBL/GenBank/DDBJ whole genome shotgun (WGS) entry which is preliminary data.</text>
</comment>
<dbReference type="InterPro" id="IPR006143">
    <property type="entry name" value="RND_pump_MFP"/>
</dbReference>
<dbReference type="GO" id="GO:1990281">
    <property type="term" value="C:efflux pump complex"/>
    <property type="evidence" value="ECO:0007669"/>
    <property type="project" value="TreeGrafter"/>
</dbReference>
<evidence type="ECO:0000256" key="2">
    <source>
        <dbReference type="SAM" id="Coils"/>
    </source>
</evidence>
<feature type="domain" description="Multidrug resistance protein MdtA-like barrel-sandwich hybrid" evidence="3">
    <location>
        <begin position="77"/>
        <end position="205"/>
    </location>
</feature>
<dbReference type="Pfam" id="PF25954">
    <property type="entry name" value="Beta-barrel_RND_2"/>
    <property type="match status" value="1"/>
</dbReference>
<dbReference type="InterPro" id="IPR058792">
    <property type="entry name" value="Beta-barrel_RND_2"/>
</dbReference>
<proteinExistence type="inferred from homology"/>
<sequence length="361" mass="37831">MSSKFSLSKGWLIAIGILLAVVLWMVSGPADHSDQSGSDAAESLPAAATAPLVEVRESVAQPMTNQLSLAGRTLADRTVTVRAETAGPVQALLVERGVAVAAGDALVRFAIEDRQVRLLQARSGLAEAEANHSAAKALKQQGYEAETALARQLAALDAAKAAVRAAELELARAEVSAPIAGVVNERLVEVGDFVERGDPLAVIVDLDPMRVVGQVSERYLGQIAVGIAGEARLLDGEQRSGEVRYVGRIADEVTRTFPVELEVANDDGRLIQGITAELLLPVEQVYAHYLPPSVLTLADDGVLGIKAVSDGAVRFHPVEIVGNSNSGVWLAGLPARLQVITAGQAFVRNGQPVTVAAADLN</sequence>
<evidence type="ECO:0000313" key="5">
    <source>
        <dbReference type="EMBL" id="TQV78194.1"/>
    </source>
</evidence>
<keyword evidence="6" id="KW-1185">Reference proteome</keyword>
<organism evidence="5 6">
    <name type="scientific">Exilibacterium tricleocarpae</name>
    <dbReference type="NCBI Taxonomy" id="2591008"/>
    <lineage>
        <taxon>Bacteria</taxon>
        <taxon>Pseudomonadati</taxon>
        <taxon>Pseudomonadota</taxon>
        <taxon>Gammaproteobacteria</taxon>
        <taxon>Cellvibrionales</taxon>
        <taxon>Cellvibrionaceae</taxon>
        <taxon>Exilibacterium</taxon>
    </lineage>
</organism>
<evidence type="ECO:0000313" key="6">
    <source>
        <dbReference type="Proteomes" id="UP000319732"/>
    </source>
</evidence>
<feature type="coiled-coil region" evidence="2">
    <location>
        <begin position="149"/>
        <end position="176"/>
    </location>
</feature>
<protein>
    <submittedName>
        <fullName evidence="5">Efflux RND transporter periplasmic adaptor subunit</fullName>
    </submittedName>
</protein>
<dbReference type="Gene3D" id="2.40.30.170">
    <property type="match status" value="1"/>
</dbReference>